<dbReference type="PANTHER" id="PTHR44936:SF10">
    <property type="entry name" value="SENSOR PROTEIN RSTB"/>
    <property type="match status" value="1"/>
</dbReference>
<dbReference type="EC" id="2.7.13.3" evidence="3"/>
<keyword evidence="9" id="KW-0067">ATP-binding</keyword>
<evidence type="ECO:0000256" key="5">
    <source>
        <dbReference type="ARBA" id="ARBA00022553"/>
    </source>
</evidence>
<evidence type="ECO:0000259" key="11">
    <source>
        <dbReference type="PROSITE" id="PS50109"/>
    </source>
</evidence>
<dbReference type="SUPFAM" id="SSF55874">
    <property type="entry name" value="ATPase domain of HSP90 chaperone/DNA topoisomerase II/histidine kinase"/>
    <property type="match status" value="1"/>
</dbReference>
<feature type="transmembrane region" description="Helical" evidence="10">
    <location>
        <begin position="31"/>
        <end position="52"/>
    </location>
</feature>
<evidence type="ECO:0000256" key="4">
    <source>
        <dbReference type="ARBA" id="ARBA00022475"/>
    </source>
</evidence>
<reference evidence="13" key="1">
    <citation type="journal article" date="2013" name="ISME J.">
        <title>A small predatory core genome in the divergent marine Bacteriovorax marinus SJ and the terrestrial Bdellovibrio bacteriovorus.</title>
        <authorList>
            <person name="Crossman L.C."/>
            <person name="Chen H."/>
            <person name="Cerdeno-Tarraga A.M."/>
            <person name="Brooks K."/>
            <person name="Quail M.A."/>
            <person name="Pineiro S.A."/>
            <person name="Hobley L."/>
            <person name="Sockett R.E."/>
            <person name="Bentley S.D."/>
            <person name="Parkhill J."/>
            <person name="Williams H.N."/>
            <person name="Stine O.C."/>
        </authorList>
    </citation>
    <scope>NUCLEOTIDE SEQUENCE [LARGE SCALE GENOMIC DNA]</scope>
    <source>
        <strain evidence="13">ATCC BAA-682 / DSM 15412 / SJ</strain>
    </source>
</reference>
<evidence type="ECO:0000256" key="6">
    <source>
        <dbReference type="ARBA" id="ARBA00022679"/>
    </source>
</evidence>
<dbReference type="InterPro" id="IPR004358">
    <property type="entry name" value="Sig_transdc_His_kin-like_C"/>
</dbReference>
<accession>E1WXP8</accession>
<keyword evidence="10" id="KW-1133">Transmembrane helix</keyword>
<protein>
    <recommendedName>
        <fullName evidence="3">histidine kinase</fullName>
        <ecNumber evidence="3">2.7.13.3</ecNumber>
    </recommendedName>
</protein>
<evidence type="ECO:0000256" key="9">
    <source>
        <dbReference type="ARBA" id="ARBA00022840"/>
    </source>
</evidence>
<dbReference type="eggNOG" id="COG2205">
    <property type="taxonomic scope" value="Bacteria"/>
</dbReference>
<keyword evidence="7" id="KW-0547">Nucleotide-binding</keyword>
<dbReference type="RefSeq" id="WP_014243639.1">
    <property type="nucleotide sequence ID" value="NC_016620.1"/>
</dbReference>
<evidence type="ECO:0000313" key="13">
    <source>
        <dbReference type="Proteomes" id="UP000008963"/>
    </source>
</evidence>
<dbReference type="AlphaFoldDB" id="E1WXP8"/>
<dbReference type="HOGENOM" id="CLU_625247_0_0_7"/>
<evidence type="ECO:0000256" key="7">
    <source>
        <dbReference type="ARBA" id="ARBA00022741"/>
    </source>
</evidence>
<organism evidence="12 13">
    <name type="scientific">Halobacteriovorax marinus (strain ATCC BAA-682 / DSM 15412 / SJ)</name>
    <name type="common">Bacteriovorax marinus</name>
    <dbReference type="NCBI Taxonomy" id="862908"/>
    <lineage>
        <taxon>Bacteria</taxon>
        <taxon>Pseudomonadati</taxon>
        <taxon>Bdellovibrionota</taxon>
        <taxon>Bacteriovoracia</taxon>
        <taxon>Bacteriovoracales</taxon>
        <taxon>Halobacteriovoraceae</taxon>
        <taxon>Halobacteriovorax</taxon>
    </lineage>
</organism>
<dbReference type="Proteomes" id="UP000008963">
    <property type="component" value="Chromosome"/>
</dbReference>
<keyword evidence="10" id="KW-0472">Membrane</keyword>
<evidence type="ECO:0000256" key="8">
    <source>
        <dbReference type="ARBA" id="ARBA00022777"/>
    </source>
</evidence>
<dbReference type="PANTHER" id="PTHR44936">
    <property type="entry name" value="SENSOR PROTEIN CREC"/>
    <property type="match status" value="1"/>
</dbReference>
<evidence type="ECO:0000256" key="2">
    <source>
        <dbReference type="ARBA" id="ARBA00004651"/>
    </source>
</evidence>
<dbReference type="InterPro" id="IPR050980">
    <property type="entry name" value="2C_sensor_his_kinase"/>
</dbReference>
<evidence type="ECO:0000256" key="1">
    <source>
        <dbReference type="ARBA" id="ARBA00000085"/>
    </source>
</evidence>
<evidence type="ECO:0000313" key="12">
    <source>
        <dbReference type="EMBL" id="CBW25854.1"/>
    </source>
</evidence>
<feature type="transmembrane region" description="Helical" evidence="10">
    <location>
        <begin position="168"/>
        <end position="186"/>
    </location>
</feature>
<dbReference type="PROSITE" id="PS50109">
    <property type="entry name" value="HIS_KIN"/>
    <property type="match status" value="1"/>
</dbReference>
<dbReference type="InterPro" id="IPR003594">
    <property type="entry name" value="HATPase_dom"/>
</dbReference>
<evidence type="ECO:0000256" key="10">
    <source>
        <dbReference type="SAM" id="Phobius"/>
    </source>
</evidence>
<feature type="transmembrane region" description="Helical" evidence="10">
    <location>
        <begin position="134"/>
        <end position="156"/>
    </location>
</feature>
<dbReference type="GO" id="GO:0005524">
    <property type="term" value="F:ATP binding"/>
    <property type="evidence" value="ECO:0007669"/>
    <property type="project" value="UniProtKB-KW"/>
</dbReference>
<dbReference type="EMBL" id="FQ312005">
    <property type="protein sequence ID" value="CBW25854.1"/>
    <property type="molecule type" value="Genomic_DNA"/>
</dbReference>
<dbReference type="PATRIC" id="fig|862908.3.peg.921"/>
<keyword evidence="6" id="KW-0808">Transferase</keyword>
<dbReference type="Gene3D" id="3.30.565.10">
    <property type="entry name" value="Histidine kinase-like ATPase, C-terminal domain"/>
    <property type="match status" value="1"/>
</dbReference>
<dbReference type="PRINTS" id="PR00344">
    <property type="entry name" value="BCTRLSENSOR"/>
</dbReference>
<feature type="transmembrane region" description="Helical" evidence="10">
    <location>
        <begin position="64"/>
        <end position="82"/>
    </location>
</feature>
<keyword evidence="8 12" id="KW-0418">Kinase</keyword>
<dbReference type="GO" id="GO:0000155">
    <property type="term" value="F:phosphorelay sensor kinase activity"/>
    <property type="evidence" value="ECO:0007669"/>
    <property type="project" value="InterPro"/>
</dbReference>
<dbReference type="SUPFAM" id="SSF47384">
    <property type="entry name" value="Homodimeric domain of signal transducing histidine kinase"/>
    <property type="match status" value="1"/>
</dbReference>
<comment type="subcellular location">
    <subcellularLocation>
        <location evidence="2">Cell membrane</location>
        <topology evidence="2">Multi-pass membrane protein</topology>
    </subcellularLocation>
</comment>
<dbReference type="Pfam" id="PF02518">
    <property type="entry name" value="HATPase_c"/>
    <property type="match status" value="1"/>
</dbReference>
<dbReference type="OrthoDB" id="5288998at2"/>
<keyword evidence="10" id="KW-0812">Transmembrane</keyword>
<sequence length="438" mass="50357">MEKRFNFWGTLESKELEREFLNSKWNENKNYIFLTYFLCCFFFLLAGVFGDFQRAFHIASAKDLLLFRVFLLMISMVFFVIYGRVQTRPKYLELWLDAMKYLSTAIIVLLTFCTQGTSLTLLPGSMMMVIGFYMILPGRIFSSTICALALMLNFLFLQDARLTYGVEVHRYMAFMLFAIEVLLCTFKIKHDKWARGEFISQKELDGLNSAKDKILATIGHDVRSPLVIMLSRAESSLISLENNELDKVKKSQEIIMRTVLKLDGMLSDIVNWAISELQQGRESRSFLNIEESINEAVEFNFELAKEKMINIKKNTTPCKFLYEHRMVSICFRNIISNAVKFSPGNSTIEINGERVGDHYILRVEDEGPGMDEELITKIKRGENFNRHPGTEGEMGTGLGLRLVRNVLDKHGAEMELSPRENKGMSFIVKFPVVGEKNA</sequence>
<feature type="transmembrane region" description="Helical" evidence="10">
    <location>
        <begin position="102"/>
        <end position="122"/>
    </location>
</feature>
<dbReference type="InterPro" id="IPR005467">
    <property type="entry name" value="His_kinase_dom"/>
</dbReference>
<dbReference type="InterPro" id="IPR036097">
    <property type="entry name" value="HisK_dim/P_sf"/>
</dbReference>
<dbReference type="InterPro" id="IPR036890">
    <property type="entry name" value="HATPase_C_sf"/>
</dbReference>
<feature type="domain" description="Histidine kinase" evidence="11">
    <location>
        <begin position="217"/>
        <end position="434"/>
    </location>
</feature>
<proteinExistence type="predicted"/>
<dbReference type="Gene3D" id="1.10.287.130">
    <property type="match status" value="1"/>
</dbReference>
<keyword evidence="5" id="KW-0597">Phosphoprotein</keyword>
<dbReference type="KEGG" id="bmx:BMS_0968"/>
<gene>
    <name evidence="12" type="ordered locus">BMS_0968</name>
</gene>
<evidence type="ECO:0000256" key="3">
    <source>
        <dbReference type="ARBA" id="ARBA00012438"/>
    </source>
</evidence>
<dbReference type="InterPro" id="IPR003661">
    <property type="entry name" value="HisK_dim/P_dom"/>
</dbReference>
<name>E1WXP8_HALMS</name>
<comment type="catalytic activity">
    <reaction evidence="1">
        <text>ATP + protein L-histidine = ADP + protein N-phospho-L-histidine.</text>
        <dbReference type="EC" id="2.7.13.3"/>
    </reaction>
</comment>
<keyword evidence="13" id="KW-1185">Reference proteome</keyword>
<keyword evidence="4" id="KW-1003">Cell membrane</keyword>
<dbReference type="SMART" id="SM00387">
    <property type="entry name" value="HATPase_c"/>
    <property type="match status" value="1"/>
</dbReference>
<dbReference type="GO" id="GO:0005886">
    <property type="term" value="C:plasma membrane"/>
    <property type="evidence" value="ECO:0007669"/>
    <property type="project" value="UniProtKB-SubCell"/>
</dbReference>
<dbReference type="STRING" id="862908.BMS_0968"/>
<dbReference type="CDD" id="cd00082">
    <property type="entry name" value="HisKA"/>
    <property type="match status" value="1"/>
</dbReference>